<evidence type="ECO:0000256" key="1">
    <source>
        <dbReference type="SAM" id="Phobius"/>
    </source>
</evidence>
<dbReference type="AlphaFoldDB" id="A0AAN4KQQ0"/>
<keyword evidence="1" id="KW-0812">Transmembrane</keyword>
<evidence type="ECO:0000313" key="3">
    <source>
        <dbReference type="Proteomes" id="UP000013487"/>
    </source>
</evidence>
<feature type="transmembrane region" description="Helical" evidence="1">
    <location>
        <begin position="69"/>
        <end position="92"/>
    </location>
</feature>
<protein>
    <submittedName>
        <fullName evidence="2">Uncharacterized protein</fullName>
    </submittedName>
</protein>
<sequence length="130" mass="15318">MTKDCFLLIFFIINVIPAIKLVYVATRPLNTYNAREWKNRFIKHCFILSCTSFFCLMTMLLFFGTNGLFNFLTGMLMTSFIIFMFSFLFSLMKEIKFLSLLNQNKLFILFLTVVGVLSSYYQGVFLHYII</sequence>
<feature type="transmembrane region" description="Helical" evidence="1">
    <location>
        <begin position="104"/>
        <end position="129"/>
    </location>
</feature>
<keyword evidence="1" id="KW-1133">Transmembrane helix</keyword>
<reference evidence="2 3" key="1">
    <citation type="journal article" date="2013" name="Genome Announc.">
        <title>Draft Genome Sequence of Bacillus thuringiensis var. thuringiensis Strain T01-328, a Brazilian Isolate That Produces a Soluble Pesticide Protein, Cry1Ia.</title>
        <authorList>
            <person name="Varani A.M."/>
            <person name="Lemos M.V."/>
            <person name="Fernandes C.C."/>
            <person name="Lemos E.G."/>
            <person name="Alves E.C."/>
            <person name="Desiderio J.A."/>
        </authorList>
    </citation>
    <scope>NUCLEOTIDE SEQUENCE [LARGE SCALE GENOMIC DNA]</scope>
    <source>
        <strain evidence="2 3">T01-328</strain>
    </source>
</reference>
<feature type="transmembrane region" description="Helical" evidence="1">
    <location>
        <begin position="45"/>
        <end position="63"/>
    </location>
</feature>
<dbReference type="RefSeq" id="WP_000158836.1">
    <property type="nucleotide sequence ID" value="NZ_ARXZ02000004.1"/>
</dbReference>
<feature type="transmembrane region" description="Helical" evidence="1">
    <location>
        <begin position="6"/>
        <end position="25"/>
    </location>
</feature>
<dbReference type="Proteomes" id="UP000013487">
    <property type="component" value="Unassembled WGS sequence"/>
</dbReference>
<dbReference type="EMBL" id="ARXZ02000004">
    <property type="protein sequence ID" value="ERI01104.1"/>
    <property type="molecule type" value="Genomic_DNA"/>
</dbReference>
<proteinExistence type="predicted"/>
<organism evidence="2 3">
    <name type="scientific">Bacillus thuringiensis T01-328</name>
    <dbReference type="NCBI Taxonomy" id="1324966"/>
    <lineage>
        <taxon>Bacteria</taxon>
        <taxon>Bacillati</taxon>
        <taxon>Bacillota</taxon>
        <taxon>Bacilli</taxon>
        <taxon>Bacillales</taxon>
        <taxon>Bacillaceae</taxon>
        <taxon>Bacillus</taxon>
        <taxon>Bacillus cereus group</taxon>
    </lineage>
</organism>
<gene>
    <name evidence="2" type="ORF">BTCBT_002659</name>
</gene>
<evidence type="ECO:0000313" key="2">
    <source>
        <dbReference type="EMBL" id="ERI01104.1"/>
    </source>
</evidence>
<keyword evidence="1" id="KW-0472">Membrane</keyword>
<accession>A0AAN4KQQ0</accession>
<name>A0AAN4KQQ0_BACTU</name>
<comment type="caution">
    <text evidence="2">The sequence shown here is derived from an EMBL/GenBank/DDBJ whole genome shotgun (WGS) entry which is preliminary data.</text>
</comment>